<evidence type="ECO:0000313" key="1">
    <source>
        <dbReference type="EMBL" id="CAD8994414.1"/>
    </source>
</evidence>
<dbReference type="EMBL" id="HBGA01014251">
    <property type="protein sequence ID" value="CAD8994414.1"/>
    <property type="molecule type" value="Transcribed_RNA"/>
</dbReference>
<gene>
    <name evidence="1" type="ORF">EGYM00392_LOCUS5469</name>
</gene>
<organism evidence="1">
    <name type="scientific">Eutreptiella gymnastica</name>
    <dbReference type="NCBI Taxonomy" id="73025"/>
    <lineage>
        <taxon>Eukaryota</taxon>
        <taxon>Discoba</taxon>
        <taxon>Euglenozoa</taxon>
        <taxon>Euglenida</taxon>
        <taxon>Spirocuta</taxon>
        <taxon>Euglenophyceae</taxon>
        <taxon>Eutreptiales</taxon>
        <taxon>Eutreptiaceae</taxon>
        <taxon>Eutreptiella</taxon>
    </lineage>
</organism>
<dbReference type="AlphaFoldDB" id="A0A7S1HXL3"/>
<sequence>MVSTDHMYNALGLHTQESNKGWLMPYYPNQNSYHKLILSKTKGPEEARSRGECFWSCLAVLVGPLCQHSTVPSAPLCHLPCFWCVGVKTPPECGAHDPREPQCPPLFTNQALSVTH</sequence>
<reference evidence="1" key="1">
    <citation type="submission" date="2021-01" db="EMBL/GenBank/DDBJ databases">
        <authorList>
            <person name="Corre E."/>
            <person name="Pelletier E."/>
            <person name="Niang G."/>
            <person name="Scheremetjew M."/>
            <person name="Finn R."/>
            <person name="Kale V."/>
            <person name="Holt S."/>
            <person name="Cochrane G."/>
            <person name="Meng A."/>
            <person name="Brown T."/>
            <person name="Cohen L."/>
        </authorList>
    </citation>
    <scope>NUCLEOTIDE SEQUENCE</scope>
    <source>
        <strain evidence="1">NIES-381</strain>
    </source>
</reference>
<protein>
    <submittedName>
        <fullName evidence="1">Uncharacterized protein</fullName>
    </submittedName>
</protein>
<accession>A0A7S1HXL3</accession>
<proteinExistence type="predicted"/>
<name>A0A7S1HXL3_9EUGL</name>